<organism evidence="1 2">
    <name type="scientific">Vespula squamosa</name>
    <name type="common">Southern yellow jacket</name>
    <name type="synonym">Wasp</name>
    <dbReference type="NCBI Taxonomy" id="30214"/>
    <lineage>
        <taxon>Eukaryota</taxon>
        <taxon>Metazoa</taxon>
        <taxon>Ecdysozoa</taxon>
        <taxon>Arthropoda</taxon>
        <taxon>Hexapoda</taxon>
        <taxon>Insecta</taxon>
        <taxon>Pterygota</taxon>
        <taxon>Neoptera</taxon>
        <taxon>Endopterygota</taxon>
        <taxon>Hymenoptera</taxon>
        <taxon>Apocrita</taxon>
        <taxon>Aculeata</taxon>
        <taxon>Vespoidea</taxon>
        <taxon>Vespidae</taxon>
        <taxon>Vespinae</taxon>
        <taxon>Vespula</taxon>
    </lineage>
</organism>
<gene>
    <name evidence="1" type="ORF">V1478_000420</name>
</gene>
<proteinExistence type="predicted"/>
<keyword evidence="2" id="KW-1185">Reference proteome</keyword>
<sequence length="94" mass="10811">MYEMVNETSVLIFVPLDESFDSLCLILLAKDVYMLTDLSNHSRTLHHIPSPSSRIIDKIFAALTLKMADFHYSRSLKNGEISQCHFFEGSLRIF</sequence>
<dbReference type="EMBL" id="JAUDFV010000020">
    <property type="protein sequence ID" value="KAL2740279.1"/>
    <property type="molecule type" value="Genomic_DNA"/>
</dbReference>
<name>A0ABD2C6B3_VESSQ</name>
<dbReference type="Proteomes" id="UP001607302">
    <property type="component" value="Unassembled WGS sequence"/>
</dbReference>
<protein>
    <recommendedName>
        <fullName evidence="3">Maturase K</fullName>
    </recommendedName>
</protein>
<evidence type="ECO:0000313" key="2">
    <source>
        <dbReference type="Proteomes" id="UP001607302"/>
    </source>
</evidence>
<reference evidence="1 2" key="1">
    <citation type="journal article" date="2024" name="Ann. Entomol. Soc. Am.">
        <title>Genomic analyses of the southern and eastern yellowjacket wasps (Hymenoptera: Vespidae) reveal evolutionary signatures of social life.</title>
        <authorList>
            <person name="Catto M.A."/>
            <person name="Caine P.B."/>
            <person name="Orr S.E."/>
            <person name="Hunt B.G."/>
            <person name="Goodisman M.A.D."/>
        </authorList>
    </citation>
    <scope>NUCLEOTIDE SEQUENCE [LARGE SCALE GENOMIC DNA]</scope>
    <source>
        <strain evidence="1">233</strain>
        <tissue evidence="1">Head and thorax</tissue>
    </source>
</reference>
<evidence type="ECO:0008006" key="3">
    <source>
        <dbReference type="Google" id="ProtNLM"/>
    </source>
</evidence>
<dbReference type="AlphaFoldDB" id="A0ABD2C6B3"/>
<accession>A0ABD2C6B3</accession>
<comment type="caution">
    <text evidence="1">The sequence shown here is derived from an EMBL/GenBank/DDBJ whole genome shotgun (WGS) entry which is preliminary data.</text>
</comment>
<evidence type="ECO:0000313" key="1">
    <source>
        <dbReference type="EMBL" id="KAL2740279.1"/>
    </source>
</evidence>